<organism evidence="1 2">
    <name type="scientific">Dactylosporangium siamense</name>
    <dbReference type="NCBI Taxonomy" id="685454"/>
    <lineage>
        <taxon>Bacteria</taxon>
        <taxon>Bacillati</taxon>
        <taxon>Actinomycetota</taxon>
        <taxon>Actinomycetes</taxon>
        <taxon>Micromonosporales</taxon>
        <taxon>Micromonosporaceae</taxon>
        <taxon>Dactylosporangium</taxon>
    </lineage>
</organism>
<dbReference type="AlphaFoldDB" id="A0A919U987"/>
<comment type="caution">
    <text evidence="1">The sequence shown here is derived from an EMBL/GenBank/DDBJ whole genome shotgun (WGS) entry which is preliminary data.</text>
</comment>
<sequence length="152" mass="16624">MNRLTRRVDDPQLPDPDRILCVMAAGWHPETGPEDFLAATVNEACLVRDADGSQATYEAGIGFLGTTMSALSETPEGEYAAEVLAALYLIWGALTDEMDAPGRGSPEQDAAAVRHMKQAAAEWLAAVETRHDRAAYLERWVYDECGNERKPS</sequence>
<dbReference type="RefSeq" id="WP_203848321.1">
    <property type="nucleotide sequence ID" value="NZ_BAAAVW010000015.1"/>
</dbReference>
<name>A0A919U987_9ACTN</name>
<reference evidence="1" key="1">
    <citation type="submission" date="2021-01" db="EMBL/GenBank/DDBJ databases">
        <title>Whole genome shotgun sequence of Dactylosporangium siamense NBRC 106093.</title>
        <authorList>
            <person name="Komaki H."/>
            <person name="Tamura T."/>
        </authorList>
    </citation>
    <scope>NUCLEOTIDE SEQUENCE</scope>
    <source>
        <strain evidence="1">NBRC 106093</strain>
    </source>
</reference>
<evidence type="ECO:0000313" key="1">
    <source>
        <dbReference type="EMBL" id="GIG46572.1"/>
    </source>
</evidence>
<accession>A0A919U987</accession>
<evidence type="ECO:0000313" key="2">
    <source>
        <dbReference type="Proteomes" id="UP000660611"/>
    </source>
</evidence>
<proteinExistence type="predicted"/>
<dbReference type="EMBL" id="BONQ01000071">
    <property type="protein sequence ID" value="GIG46572.1"/>
    <property type="molecule type" value="Genomic_DNA"/>
</dbReference>
<protein>
    <submittedName>
        <fullName evidence="1">Uncharacterized protein</fullName>
    </submittedName>
</protein>
<keyword evidence="2" id="KW-1185">Reference proteome</keyword>
<dbReference type="Proteomes" id="UP000660611">
    <property type="component" value="Unassembled WGS sequence"/>
</dbReference>
<gene>
    <name evidence="1" type="ORF">Dsi01nite_046130</name>
</gene>